<organism evidence="3 4">
    <name type="scientific">Piromyces finnis</name>
    <dbReference type="NCBI Taxonomy" id="1754191"/>
    <lineage>
        <taxon>Eukaryota</taxon>
        <taxon>Fungi</taxon>
        <taxon>Fungi incertae sedis</taxon>
        <taxon>Chytridiomycota</taxon>
        <taxon>Chytridiomycota incertae sedis</taxon>
        <taxon>Neocallimastigomycetes</taxon>
        <taxon>Neocallimastigales</taxon>
        <taxon>Neocallimastigaceae</taxon>
        <taxon>Piromyces</taxon>
    </lineage>
</organism>
<name>A0A1Y1VDF8_9FUNG</name>
<dbReference type="OrthoDB" id="2148418at2759"/>
<dbReference type="EMBL" id="MCFH01000013">
    <property type="protein sequence ID" value="ORX53371.1"/>
    <property type="molecule type" value="Genomic_DNA"/>
</dbReference>
<dbReference type="GO" id="GO:0035556">
    <property type="term" value="P:intracellular signal transduction"/>
    <property type="evidence" value="ECO:0007669"/>
    <property type="project" value="InterPro"/>
</dbReference>
<comment type="caution">
    <text evidence="3">The sequence shown here is derived from an EMBL/GenBank/DDBJ whole genome shotgun (WGS) entry which is preliminary data.</text>
</comment>
<comment type="subcellular location">
    <subcellularLocation>
        <location evidence="1">Cytoplasm</location>
    </subcellularLocation>
</comment>
<dbReference type="InterPro" id="IPR046987">
    <property type="entry name" value="Myo9"/>
</dbReference>
<evidence type="ECO:0000256" key="1">
    <source>
        <dbReference type="ARBA" id="ARBA00004496"/>
    </source>
</evidence>
<gene>
    <name evidence="3" type="ORF">BCR36DRAFT_323610</name>
</gene>
<dbReference type="AlphaFoldDB" id="A0A1Y1VDF8"/>
<accession>A0A1Y1VDF8</accession>
<dbReference type="SMART" id="SM00015">
    <property type="entry name" value="IQ"/>
    <property type="match status" value="5"/>
</dbReference>
<dbReference type="Gene3D" id="1.20.5.190">
    <property type="match status" value="2"/>
</dbReference>
<dbReference type="Proteomes" id="UP000193719">
    <property type="component" value="Unassembled WGS sequence"/>
</dbReference>
<dbReference type="InterPro" id="IPR000048">
    <property type="entry name" value="IQ_motif_EF-hand-BS"/>
</dbReference>
<keyword evidence="4" id="KW-1185">Reference proteome</keyword>
<sequence>MISAFKNVSKNIRETISLFRTDNTHIFYYLKYKNNENIIKNISAFLIQKTWNIYKYKQYYKNCRQSIIFVQRRIVNKNFLRVIRLRILNKNVCARKIQKKWREYYKKKSIAACTIQKNWKCHKEREEYLMKKRNAIIIQRNYRTYSENKKKKEEMKQKLINSTMIIQKYWRKYIILKKLKLLTNQIHAYAIISKSWRDYQKRKHYQKLNKSASQIQKLWKEYQNKKKIDYAQKIIAAEKIQKAWKNYIKNKNYSNDNNKKKINNALINNKDEIFPYNEKALTLPAIEINKFQTIYNVFDDVLNNKDEDLEVDNWLHDGINYNYDDKMNTYLNQSEMTIE</sequence>
<reference evidence="3 4" key="1">
    <citation type="submission" date="2016-08" db="EMBL/GenBank/DDBJ databases">
        <title>Genomes of anaerobic fungi encode conserved fungal cellulosomes for biomass hydrolysis.</title>
        <authorList>
            <consortium name="DOE Joint Genome Institute"/>
            <person name="Haitjema C.H."/>
            <person name="Gilmore S.P."/>
            <person name="Henske J.K."/>
            <person name="Solomon K.V."/>
            <person name="De Groot R."/>
            <person name="Kuo A."/>
            <person name="Mondo S.J."/>
            <person name="Salamov A.A."/>
            <person name="Labutti K."/>
            <person name="Zhao Z."/>
            <person name="Chiniquy J."/>
            <person name="Barry K."/>
            <person name="Brewer H.M."/>
            <person name="Purvine S.O."/>
            <person name="Wright A.T."/>
            <person name="Boxma B."/>
            <person name="Van Alen T."/>
            <person name="Hackstein J.H."/>
            <person name="Baker S.E."/>
            <person name="Grigoriev I.V."/>
            <person name="O'Malley M.A."/>
        </authorList>
    </citation>
    <scope>NUCLEOTIDE SEQUENCE [LARGE SCALE GENOMIC DNA]</scope>
    <source>
        <strain evidence="4">finn</strain>
    </source>
</reference>
<dbReference type="PANTHER" id="PTHR46184">
    <property type="entry name" value="UNCONVENTIONAL MYOSIN-IXB-LIKE PROTEIN"/>
    <property type="match status" value="1"/>
</dbReference>
<dbReference type="Pfam" id="PF00612">
    <property type="entry name" value="IQ"/>
    <property type="match status" value="2"/>
</dbReference>
<dbReference type="GO" id="GO:0005737">
    <property type="term" value="C:cytoplasm"/>
    <property type="evidence" value="ECO:0007669"/>
    <property type="project" value="UniProtKB-SubCell"/>
</dbReference>
<feature type="non-terminal residue" evidence="3">
    <location>
        <position position="339"/>
    </location>
</feature>
<dbReference type="GO" id="GO:0000146">
    <property type="term" value="F:microfilament motor activity"/>
    <property type="evidence" value="ECO:0007669"/>
    <property type="project" value="InterPro"/>
</dbReference>
<evidence type="ECO:0000313" key="4">
    <source>
        <dbReference type="Proteomes" id="UP000193719"/>
    </source>
</evidence>
<evidence type="ECO:0000256" key="2">
    <source>
        <dbReference type="ARBA" id="ARBA00022490"/>
    </source>
</evidence>
<reference evidence="3 4" key="2">
    <citation type="submission" date="2016-08" db="EMBL/GenBank/DDBJ databases">
        <title>Pervasive Adenine N6-methylation of Active Genes in Fungi.</title>
        <authorList>
            <consortium name="DOE Joint Genome Institute"/>
            <person name="Mondo S.J."/>
            <person name="Dannebaum R.O."/>
            <person name="Kuo R.C."/>
            <person name="Labutti K."/>
            <person name="Haridas S."/>
            <person name="Kuo A."/>
            <person name="Salamov A."/>
            <person name="Ahrendt S.R."/>
            <person name="Lipzen A."/>
            <person name="Sullivan W."/>
            <person name="Andreopoulos W.B."/>
            <person name="Clum A."/>
            <person name="Lindquist E."/>
            <person name="Daum C."/>
            <person name="Ramamoorthy G.K."/>
            <person name="Gryganskyi A."/>
            <person name="Culley D."/>
            <person name="Magnuson J.K."/>
            <person name="James T.Y."/>
            <person name="O'Malley M.A."/>
            <person name="Stajich J.E."/>
            <person name="Spatafora J.W."/>
            <person name="Visel A."/>
            <person name="Grigoriev I.V."/>
        </authorList>
    </citation>
    <scope>NUCLEOTIDE SEQUENCE [LARGE SCALE GENOMIC DNA]</scope>
    <source>
        <strain evidence="4">finn</strain>
    </source>
</reference>
<proteinExistence type="predicted"/>
<dbReference type="GO" id="GO:0005096">
    <property type="term" value="F:GTPase activator activity"/>
    <property type="evidence" value="ECO:0007669"/>
    <property type="project" value="InterPro"/>
</dbReference>
<keyword evidence="2" id="KW-0963">Cytoplasm</keyword>
<dbReference type="PANTHER" id="PTHR46184:SF5">
    <property type="entry name" value="UNCONVENTIONAL MYOSIN-IXA-LIKE"/>
    <property type="match status" value="1"/>
</dbReference>
<dbReference type="GO" id="GO:0005884">
    <property type="term" value="C:actin filament"/>
    <property type="evidence" value="ECO:0007669"/>
    <property type="project" value="TreeGrafter"/>
</dbReference>
<dbReference type="GO" id="GO:0051015">
    <property type="term" value="F:actin filament binding"/>
    <property type="evidence" value="ECO:0007669"/>
    <property type="project" value="TreeGrafter"/>
</dbReference>
<evidence type="ECO:0000313" key="3">
    <source>
        <dbReference type="EMBL" id="ORX53371.1"/>
    </source>
</evidence>
<protein>
    <submittedName>
        <fullName evidence="3">Uncharacterized protein</fullName>
    </submittedName>
</protein>